<reference evidence="8" key="1">
    <citation type="journal article" date="2019" name="Int. J. Syst. Evol. Microbiol.">
        <title>The Global Catalogue of Microorganisms (GCM) 10K type strain sequencing project: providing services to taxonomists for standard genome sequencing and annotation.</title>
        <authorList>
            <consortium name="The Broad Institute Genomics Platform"/>
            <consortium name="The Broad Institute Genome Sequencing Center for Infectious Disease"/>
            <person name="Wu L."/>
            <person name="Ma J."/>
        </authorList>
    </citation>
    <scope>NUCLEOTIDE SEQUENCE [LARGE SCALE GENOMIC DNA]</scope>
    <source>
        <strain evidence="8">CGMCC 1.15341</strain>
    </source>
</reference>
<dbReference type="Gene3D" id="1.20.120.340">
    <property type="entry name" value="Flagellar protein FliS"/>
    <property type="match status" value="1"/>
</dbReference>
<evidence type="ECO:0000256" key="2">
    <source>
        <dbReference type="ARBA" id="ARBA00008787"/>
    </source>
</evidence>
<dbReference type="PIRSF" id="PIRSF039090">
    <property type="entry name" value="Flis"/>
    <property type="match status" value="1"/>
</dbReference>
<evidence type="ECO:0000256" key="4">
    <source>
        <dbReference type="ARBA" id="ARBA00022795"/>
    </source>
</evidence>
<dbReference type="NCBIfam" id="TIGR00208">
    <property type="entry name" value="fliS"/>
    <property type="match status" value="1"/>
</dbReference>
<dbReference type="InterPro" id="IPR036584">
    <property type="entry name" value="FliS_sf"/>
</dbReference>
<dbReference type="EMBL" id="BMIJ01000008">
    <property type="protein sequence ID" value="GGC07682.1"/>
    <property type="molecule type" value="Genomic_DNA"/>
</dbReference>
<dbReference type="PANTHER" id="PTHR34773:SF1">
    <property type="entry name" value="FLAGELLAR SECRETION CHAPERONE FLIS"/>
    <property type="match status" value="1"/>
</dbReference>
<dbReference type="CDD" id="cd16098">
    <property type="entry name" value="FliS"/>
    <property type="match status" value="1"/>
</dbReference>
<evidence type="ECO:0000313" key="7">
    <source>
        <dbReference type="EMBL" id="GGC07682.1"/>
    </source>
</evidence>
<evidence type="ECO:0000256" key="1">
    <source>
        <dbReference type="ARBA" id="ARBA00004514"/>
    </source>
</evidence>
<keyword evidence="4 6" id="KW-1005">Bacterial flagellum biogenesis</keyword>
<dbReference type="Proteomes" id="UP000629025">
    <property type="component" value="Unassembled WGS sequence"/>
</dbReference>
<name>A0ABQ1KQF1_9GAMM</name>
<evidence type="ECO:0000256" key="3">
    <source>
        <dbReference type="ARBA" id="ARBA00022490"/>
    </source>
</evidence>
<keyword evidence="7" id="KW-0282">Flagellum</keyword>
<dbReference type="RefSeq" id="WP_188751156.1">
    <property type="nucleotide sequence ID" value="NZ_BMIJ01000008.1"/>
</dbReference>
<accession>A0ABQ1KQF1</accession>
<comment type="subcellular location">
    <subcellularLocation>
        <location evidence="1 6">Cytoplasm</location>
        <location evidence="1 6">Cytosol</location>
    </subcellularLocation>
</comment>
<proteinExistence type="inferred from homology"/>
<evidence type="ECO:0000313" key="8">
    <source>
        <dbReference type="Proteomes" id="UP000629025"/>
    </source>
</evidence>
<keyword evidence="7" id="KW-0966">Cell projection</keyword>
<keyword evidence="8" id="KW-1185">Reference proteome</keyword>
<organism evidence="7 8">
    <name type="scientific">Marinobacterium zhoushanense</name>
    <dbReference type="NCBI Taxonomy" id="1679163"/>
    <lineage>
        <taxon>Bacteria</taxon>
        <taxon>Pseudomonadati</taxon>
        <taxon>Pseudomonadota</taxon>
        <taxon>Gammaproteobacteria</taxon>
        <taxon>Oceanospirillales</taxon>
        <taxon>Oceanospirillaceae</taxon>
        <taxon>Marinobacterium</taxon>
    </lineage>
</organism>
<dbReference type="PANTHER" id="PTHR34773">
    <property type="entry name" value="FLAGELLAR SECRETION CHAPERONE FLIS"/>
    <property type="match status" value="1"/>
</dbReference>
<keyword evidence="5" id="KW-0143">Chaperone</keyword>
<dbReference type="InterPro" id="IPR003713">
    <property type="entry name" value="FliS"/>
</dbReference>
<protein>
    <recommendedName>
        <fullName evidence="6">Flagellar secretion chaperone FliS</fullName>
    </recommendedName>
</protein>
<evidence type="ECO:0000256" key="6">
    <source>
        <dbReference type="PIRNR" id="PIRNR039090"/>
    </source>
</evidence>
<sequence>MNKGINQYRQIDVETDLHNASPHRLIQMLFEGALKSIASAKGELQSGTPVGVAQHISRAVKIVGGLEEALDKEAGSELADNLERLYQHIQDSLVLAQAEKSESRLDQIALLLIELKEGWDQIAPTKGA</sequence>
<dbReference type="Pfam" id="PF02561">
    <property type="entry name" value="FliS"/>
    <property type="match status" value="1"/>
</dbReference>
<comment type="similarity">
    <text evidence="2 6">Belongs to the FliS family.</text>
</comment>
<gene>
    <name evidence="7" type="primary">fliS</name>
    <name evidence="7" type="ORF">GCM10011352_37470</name>
</gene>
<evidence type="ECO:0000256" key="5">
    <source>
        <dbReference type="ARBA" id="ARBA00023186"/>
    </source>
</evidence>
<keyword evidence="3 6" id="KW-0963">Cytoplasm</keyword>
<dbReference type="SUPFAM" id="SSF101116">
    <property type="entry name" value="Flagellar export chaperone FliS"/>
    <property type="match status" value="1"/>
</dbReference>
<comment type="caution">
    <text evidence="7">The sequence shown here is derived from an EMBL/GenBank/DDBJ whole genome shotgun (WGS) entry which is preliminary data.</text>
</comment>
<keyword evidence="7" id="KW-0969">Cilium</keyword>